<protein>
    <recommendedName>
        <fullName evidence="2">DUF11 domain-containing protein</fullName>
    </recommendedName>
</protein>
<proteinExistence type="predicted"/>
<sequence length="690" mass="73006">MRRILLISVLGLLLAACNQNATSGSKPAPSPKNAKVTVSVTFPESPSEAPYSGLSSIWELFSNDPKDIQPTGAPSSSQKAVITVYEGSTPVTSATVDRYNPTATVLLPAGKSYRFEASVKDYSDVEVAWGEATQAISGDTSVTLSVQTILRSALLIPVGGLTANNSEVDVFIYPLTGITGASVPATDYEVTYTVQGGTILDQNKRGVRIAWDGTSDPVTVTAQVSGLGEDHNPVTIERVYNITPATGQGAPLSITGLLPNWPSPFQAKVTALDVFGAPIYETPVGTDGSFSLQLPGGDALTPIAIDLSELFAVLPQAGCTVFWTTEPAPLLNATLVPGQFWIKDQFTDSHLGTALLTVSGYTLDAAFLYVDRSVQAEGNATCIAPDDRIITVTVNLNLEAGWNLVVSTGDPYSYLTVTGTPLNGSFQAPYTTPYHVIDWTLQWHTTITDLSISAVPQSWAPSEGGSFYSTFTVTNNGPTSLSSVQVALDVPSGVTNFYVDVPNGWFDSYSNIVYLYDSLAPGDNTSFTVNGTTTSGTAGQTLTLSATIQTDYLTDTNPNDNTAIVTITPQGGSNANVSVGMDLDPPAVWFLSPSPGEVIPQGSTYTVQIEVWDSSSGESSTPDVTEIELYDGAQRLGALSSGEIVFNPTTNAYEFVWDLTTASPKRHYLTVFAYDTAGNVGQAEISVQVQ</sequence>
<feature type="signal peptide" evidence="1">
    <location>
        <begin position="1"/>
        <end position="21"/>
    </location>
</feature>
<dbReference type="Gene3D" id="2.60.40.10">
    <property type="entry name" value="Immunoglobulins"/>
    <property type="match status" value="2"/>
</dbReference>
<dbReference type="InterPro" id="IPR001434">
    <property type="entry name" value="OmcB-like_DUF11"/>
</dbReference>
<evidence type="ECO:0000313" key="3">
    <source>
        <dbReference type="EMBL" id="AEB11394.1"/>
    </source>
</evidence>
<evidence type="ECO:0000313" key="4">
    <source>
        <dbReference type="Proteomes" id="UP000007030"/>
    </source>
</evidence>
<dbReference type="EMBL" id="CP002630">
    <property type="protein sequence ID" value="AEB11394.1"/>
    <property type="molecule type" value="Genomic_DNA"/>
</dbReference>
<accession>F2NQ83</accession>
<feature type="domain" description="DUF11" evidence="2">
    <location>
        <begin position="449"/>
        <end position="567"/>
    </location>
</feature>
<reference evidence="3 4" key="1">
    <citation type="journal article" date="2012" name="Stand. Genomic Sci.">
        <title>Complete genome sequence of the aerobic, heterotroph Marinithermus hydrothermalis type strain (T1(T)) from a deep-sea hydrothermal vent chimney.</title>
        <authorList>
            <person name="Copeland A."/>
            <person name="Gu W."/>
            <person name="Yasawong M."/>
            <person name="Lapidus A."/>
            <person name="Lucas S."/>
            <person name="Deshpande S."/>
            <person name="Pagani I."/>
            <person name="Tapia R."/>
            <person name="Cheng J.F."/>
            <person name="Goodwin L.A."/>
            <person name="Pitluck S."/>
            <person name="Liolios K."/>
            <person name="Ivanova N."/>
            <person name="Mavromatis K."/>
            <person name="Mikhailova N."/>
            <person name="Pati A."/>
            <person name="Chen A."/>
            <person name="Palaniappan K."/>
            <person name="Land M."/>
            <person name="Pan C."/>
            <person name="Brambilla E.M."/>
            <person name="Rohde M."/>
            <person name="Tindall B.J."/>
            <person name="Sikorski J."/>
            <person name="Goker M."/>
            <person name="Detter J.C."/>
            <person name="Bristow J."/>
            <person name="Eisen J.A."/>
            <person name="Markowitz V."/>
            <person name="Hugenholtz P."/>
            <person name="Kyrpides N.C."/>
            <person name="Klenk H.P."/>
            <person name="Woyke T."/>
        </authorList>
    </citation>
    <scope>NUCLEOTIDE SEQUENCE [LARGE SCALE GENOMIC DNA]</scope>
    <source>
        <strain evidence="4">DSM 14884 / JCM 11576 / T1</strain>
    </source>
</reference>
<feature type="chain" id="PRO_5003284003" description="DUF11 domain-containing protein" evidence="1">
    <location>
        <begin position="22"/>
        <end position="690"/>
    </location>
</feature>
<dbReference type="InterPro" id="IPR013783">
    <property type="entry name" value="Ig-like_fold"/>
</dbReference>
<gene>
    <name evidence="3" type="ordered locus">Marky_0644</name>
</gene>
<evidence type="ECO:0000256" key="1">
    <source>
        <dbReference type="SAM" id="SignalP"/>
    </source>
</evidence>
<dbReference type="PROSITE" id="PS51257">
    <property type="entry name" value="PROKAR_LIPOPROTEIN"/>
    <property type="match status" value="1"/>
</dbReference>
<dbReference type="Pfam" id="PF01345">
    <property type="entry name" value="DUF11"/>
    <property type="match status" value="1"/>
</dbReference>
<dbReference type="Proteomes" id="UP000007030">
    <property type="component" value="Chromosome"/>
</dbReference>
<keyword evidence="4" id="KW-1185">Reference proteome</keyword>
<dbReference type="AlphaFoldDB" id="F2NQ83"/>
<dbReference type="Pfam" id="PF17957">
    <property type="entry name" value="Big_7"/>
    <property type="match status" value="1"/>
</dbReference>
<dbReference type="HOGENOM" id="CLU_398914_0_0_0"/>
<dbReference type="KEGG" id="mhd:Marky_0644"/>
<keyword evidence="1" id="KW-0732">Signal</keyword>
<name>F2NQ83_MARHT</name>
<evidence type="ECO:0000259" key="2">
    <source>
        <dbReference type="Pfam" id="PF01345"/>
    </source>
</evidence>
<organism evidence="3 4">
    <name type="scientific">Marinithermus hydrothermalis (strain DSM 14884 / JCM 11576 / T1)</name>
    <dbReference type="NCBI Taxonomy" id="869210"/>
    <lineage>
        <taxon>Bacteria</taxon>
        <taxon>Thermotogati</taxon>
        <taxon>Deinococcota</taxon>
        <taxon>Deinococci</taxon>
        <taxon>Thermales</taxon>
        <taxon>Thermaceae</taxon>
        <taxon>Marinithermus</taxon>
    </lineage>
</organism>